<evidence type="ECO:0000256" key="1">
    <source>
        <dbReference type="SAM" id="MobiDB-lite"/>
    </source>
</evidence>
<dbReference type="EMBL" id="GEBQ01028036">
    <property type="protein sequence ID" value="JAT11941.1"/>
    <property type="molecule type" value="Transcribed_RNA"/>
</dbReference>
<feature type="compositionally biased region" description="Polar residues" evidence="1">
    <location>
        <begin position="1"/>
        <end position="17"/>
    </location>
</feature>
<feature type="non-terminal residue" evidence="2">
    <location>
        <position position="903"/>
    </location>
</feature>
<feature type="compositionally biased region" description="Basic and acidic residues" evidence="1">
    <location>
        <begin position="586"/>
        <end position="595"/>
    </location>
</feature>
<feature type="compositionally biased region" description="Basic and acidic residues" evidence="1">
    <location>
        <begin position="193"/>
        <end position="216"/>
    </location>
</feature>
<sequence>QFPSTAQSLHHTCSLQSDETKSKLNKPKLKDPKHNRDSKLPNNDIYEFDKEGGDSLDFPAYVPQRQAAKKAAEHIKSGRVPVAQKQPLTPPDADIESKIKPSEIIKNKKETDMAKLKKELQNDKIHKQPIKSPEKKAQRTPKTSVSSQSSSSSSGSSGSFSSSTSSESEDADMTSKKAGDKKVFDQPALSKILRRDSQDKKTKVPEKKSNIIKKPDTPFLNKGQHSAESSTSSTSSSESENESPTRRKLSASPKKSTDALLQRKISELKSQDQRNRDDSSSKLAASKKFRKTPDKKLKTSDGRPELQFQQPPIEREESTRSKDKHSTRERKSRSRSSDRFRQFETRHGDTTHKGHSSVTSFKNRSRSSSPQRDEKSTMERTSRSPQKKDVSKQDRRERKSFDLSEHSPSKRKVESIDEISRKEKIKSQHFTAESRKADKKVNLRSERKPEDSKDNTLEKEAVEHRSGDVSKKASSKKSADNVFEKSDKICISKTEREKAFAEKVLEERSSSASNTIITQNKIIDKVTSPVTESIQSDKYGLKEKAYERSREYQKSSPKSQTRHKEETYKENRDDSSEISETSDSDASERVKKDSNEFFGKQDIVKGNNNIMKIDAYSDKNSKHLNIPQTHITDHNSKQISSRLTQLKNKTLDELETKTFSEDLNRLEDFNNEDRHLKHVGVIEPSSLSEEQEIKEESPPVRRNSNCEVNVHESLMTSVSENIQHEFISKHNSSYESERNNDAQVSDFHIGEVDTEPKKITSRTSSLSAPAYQQRSIFSPQQPTKDAAVADLFDFGNDMLAVDETVNDDGFGLPRNSDEILKAQPLTFNFGSDFFFKEDSKEDSARETLNLVEKLRMEYAKKTNISDPSEPMTPGSEHPSTHTEMIEEPKQESVEELIPEPPTP</sequence>
<name>A0A1B6KKG6_9HEMI</name>
<protein>
    <submittedName>
        <fullName evidence="2">Uncharacterized protein</fullName>
    </submittedName>
</protein>
<feature type="compositionally biased region" description="Low complexity" evidence="1">
    <location>
        <begin position="144"/>
        <end position="166"/>
    </location>
</feature>
<feature type="compositionally biased region" description="Basic and acidic residues" evidence="1">
    <location>
        <begin position="313"/>
        <end position="326"/>
    </location>
</feature>
<feature type="compositionally biased region" description="Polar residues" evidence="1">
    <location>
        <begin position="356"/>
        <end position="370"/>
    </location>
</feature>
<feature type="compositionally biased region" description="Basic and acidic residues" evidence="1">
    <location>
        <begin position="335"/>
        <end position="352"/>
    </location>
</feature>
<feature type="compositionally biased region" description="Basic and acidic residues" evidence="1">
    <location>
        <begin position="95"/>
        <end position="137"/>
    </location>
</feature>
<feature type="region of interest" description="Disordered" evidence="1">
    <location>
        <begin position="503"/>
        <end position="601"/>
    </location>
</feature>
<feature type="compositionally biased region" description="Basic and acidic residues" evidence="1">
    <location>
        <begin position="539"/>
        <end position="553"/>
    </location>
</feature>
<gene>
    <name evidence="2" type="ORF">g.50668</name>
</gene>
<feature type="region of interest" description="Disordered" evidence="1">
    <location>
        <begin position="1"/>
        <end position="488"/>
    </location>
</feature>
<feature type="non-terminal residue" evidence="2">
    <location>
        <position position="1"/>
    </location>
</feature>
<feature type="compositionally biased region" description="Acidic residues" evidence="1">
    <location>
        <begin position="576"/>
        <end position="585"/>
    </location>
</feature>
<evidence type="ECO:0000313" key="2">
    <source>
        <dbReference type="EMBL" id="JAT11941.1"/>
    </source>
</evidence>
<feature type="compositionally biased region" description="Basic and acidic residues" evidence="1">
    <location>
        <begin position="264"/>
        <end position="280"/>
    </location>
</feature>
<feature type="compositionally biased region" description="Basic and acidic residues" evidence="1">
    <location>
        <begin position="18"/>
        <end position="39"/>
    </location>
</feature>
<feature type="compositionally biased region" description="Basic and acidic residues" evidence="1">
    <location>
        <begin position="562"/>
        <end position="575"/>
    </location>
</feature>
<dbReference type="AlphaFoldDB" id="A0A1B6KKG6"/>
<feature type="compositionally biased region" description="Basic and acidic residues" evidence="1">
    <location>
        <begin position="878"/>
        <end position="892"/>
    </location>
</feature>
<feature type="compositionally biased region" description="Low complexity" evidence="1">
    <location>
        <begin position="226"/>
        <end position="238"/>
    </location>
</feature>
<feature type="compositionally biased region" description="Basic and acidic residues" evidence="1">
    <location>
        <begin position="371"/>
        <end position="488"/>
    </location>
</feature>
<proteinExistence type="predicted"/>
<feature type="compositionally biased region" description="Basic and acidic residues" evidence="1">
    <location>
        <begin position="173"/>
        <end position="184"/>
    </location>
</feature>
<feature type="compositionally biased region" description="Basic and acidic residues" evidence="1">
    <location>
        <begin position="291"/>
        <end position="304"/>
    </location>
</feature>
<accession>A0A1B6KKG6</accession>
<feature type="compositionally biased region" description="Polar residues" evidence="1">
    <location>
        <begin position="510"/>
        <end position="521"/>
    </location>
</feature>
<organism evidence="2">
    <name type="scientific">Graphocephala atropunctata</name>
    <dbReference type="NCBI Taxonomy" id="36148"/>
    <lineage>
        <taxon>Eukaryota</taxon>
        <taxon>Metazoa</taxon>
        <taxon>Ecdysozoa</taxon>
        <taxon>Arthropoda</taxon>
        <taxon>Hexapoda</taxon>
        <taxon>Insecta</taxon>
        <taxon>Pterygota</taxon>
        <taxon>Neoptera</taxon>
        <taxon>Paraneoptera</taxon>
        <taxon>Hemiptera</taxon>
        <taxon>Auchenorrhyncha</taxon>
        <taxon>Membracoidea</taxon>
        <taxon>Cicadellidae</taxon>
        <taxon>Cicadellinae</taxon>
        <taxon>Cicadellini</taxon>
        <taxon>Graphocephala</taxon>
    </lineage>
</organism>
<feature type="region of interest" description="Disordered" evidence="1">
    <location>
        <begin position="861"/>
        <end position="903"/>
    </location>
</feature>
<reference evidence="2" key="1">
    <citation type="submission" date="2015-11" db="EMBL/GenBank/DDBJ databases">
        <title>De novo transcriptome assembly of four potential Pierce s Disease insect vectors from Arizona vineyards.</title>
        <authorList>
            <person name="Tassone E.E."/>
        </authorList>
    </citation>
    <scope>NUCLEOTIDE SEQUENCE</scope>
</reference>